<reference evidence="4" key="1">
    <citation type="submission" date="2021-01" db="EMBL/GenBank/DDBJ databases">
        <title>Microvirga sp.</title>
        <authorList>
            <person name="Kim M.K."/>
        </authorList>
    </citation>
    <scope>NUCLEOTIDE SEQUENCE</scope>
    <source>
        <strain evidence="4">5420S-16</strain>
    </source>
</reference>
<dbReference type="InterPro" id="IPR007577">
    <property type="entry name" value="GlycoTrfase_DXD_sugar-bd_CS"/>
</dbReference>
<sequence length="744" mass="82813">LGRLDEAEAVLHEILRQAPQHLGAHLGLGWAARKRGDHARALACFQAAAAIDPNHLGVQQEIAYELPHLGRLDEAEAVLHEILRQAPQHLGAHLGLGWAARKRGDHARALACFQAAAAIDPNHLGVQQEIASEFRDRGLYDDARGIIDAVLQREPDNIPAQMQLAYIQRHAGNREAARAEFHRISQANPRFFQAFVELAIEERTLGRPESAAQILEQVLAQQPDHLAALTQLAESARLAGDLESCLSIYHRAIELHPGIIWLYVQASQTLNERGDHVAALALLDTATSTFGEQWEIACKRVELLKWAGHLDEARRLAEDVRRNNPHSFWAWSHCVQLDLLVGSLDAAAEKLERFSSEATTERARIQIFRGHLAEAQYRFEEAREHYQAALLLNPLDGWAHAEMFRICMLLLRVDEAGKHLEAWTKLDVPARIARGQSTNMSQSHMGQVHNEFVLNKDLIDQLATIRRLPPEDRIAQLRNLLRSNADHSAPAIQLIIALCQARLENPTDGKNNQDGFAPIPKVIVQYWDDPEPPEDVTGLMATWRSTNQDYRHHVFDDAAARAFLAEHYAPHVLRAYRRADNPAEKADLFRLAYLFAKGGVYVDADDRCLAPIGTVLPSHVALAVYQEDYALGGLAVGTLGNNFLAAAPNNAVIGRAFDLATEALNRGDTDVVWLKTGPALITRAFAEVAAKTPLTMAAWLKNIAVLRSSQLFGFAALHCFTAYKKTTRHWSNTINPTRITPTRK</sequence>
<dbReference type="RefSeq" id="WP_202066175.1">
    <property type="nucleotide sequence ID" value="NZ_JAEQMY010000188.1"/>
</dbReference>
<dbReference type="InterPro" id="IPR019734">
    <property type="entry name" value="TPR_rpt"/>
</dbReference>
<feature type="non-terminal residue" evidence="4">
    <location>
        <position position="1"/>
    </location>
</feature>
<dbReference type="AlphaFoldDB" id="A0A936ZEF6"/>
<dbReference type="EMBL" id="JAEQMY010000188">
    <property type="protein sequence ID" value="MBL0408326.1"/>
    <property type="molecule type" value="Genomic_DNA"/>
</dbReference>
<protein>
    <submittedName>
        <fullName evidence="4">Tetratricopeptide repeat protein</fullName>
    </submittedName>
</protein>
<evidence type="ECO:0000313" key="4">
    <source>
        <dbReference type="EMBL" id="MBL0408326.1"/>
    </source>
</evidence>
<dbReference type="InterPro" id="IPR051685">
    <property type="entry name" value="Ycf3/AcsC/BcsC/TPR_MFPF"/>
</dbReference>
<dbReference type="SUPFAM" id="SSF48452">
    <property type="entry name" value="TPR-like"/>
    <property type="match status" value="2"/>
</dbReference>
<feature type="repeat" description="TPR" evidence="3">
    <location>
        <begin position="90"/>
        <end position="123"/>
    </location>
</feature>
<evidence type="ECO:0000313" key="5">
    <source>
        <dbReference type="Proteomes" id="UP000605848"/>
    </source>
</evidence>
<evidence type="ECO:0000256" key="2">
    <source>
        <dbReference type="ARBA" id="ARBA00022803"/>
    </source>
</evidence>
<dbReference type="InterPro" id="IPR029044">
    <property type="entry name" value="Nucleotide-diphossugar_trans"/>
</dbReference>
<dbReference type="SMART" id="SM00028">
    <property type="entry name" value="TPR"/>
    <property type="match status" value="8"/>
</dbReference>
<dbReference type="Gene3D" id="3.90.550.20">
    <property type="match status" value="1"/>
</dbReference>
<keyword evidence="2 3" id="KW-0802">TPR repeat</keyword>
<dbReference type="SUPFAM" id="SSF53448">
    <property type="entry name" value="Nucleotide-diphospho-sugar transferases"/>
    <property type="match status" value="1"/>
</dbReference>
<dbReference type="PANTHER" id="PTHR44943">
    <property type="entry name" value="CELLULOSE SYNTHASE OPERON PROTEIN C"/>
    <property type="match status" value="1"/>
</dbReference>
<dbReference type="InterPro" id="IPR011990">
    <property type="entry name" value="TPR-like_helical_dom_sf"/>
</dbReference>
<accession>A0A936ZEF6</accession>
<feature type="repeat" description="TPR" evidence="3">
    <location>
        <begin position="363"/>
        <end position="396"/>
    </location>
</feature>
<evidence type="ECO:0000256" key="1">
    <source>
        <dbReference type="ARBA" id="ARBA00022737"/>
    </source>
</evidence>
<keyword evidence="5" id="KW-1185">Reference proteome</keyword>
<name>A0A936ZEF6_9HYPH</name>
<keyword evidence="1" id="KW-0677">Repeat</keyword>
<proteinExistence type="predicted"/>
<comment type="caution">
    <text evidence="4">The sequence shown here is derived from an EMBL/GenBank/DDBJ whole genome shotgun (WGS) entry which is preliminary data.</text>
</comment>
<feature type="repeat" description="TPR" evidence="3">
    <location>
        <begin position="22"/>
        <end position="55"/>
    </location>
</feature>
<evidence type="ECO:0000256" key="3">
    <source>
        <dbReference type="PROSITE-ProRule" id="PRU00339"/>
    </source>
</evidence>
<dbReference type="PANTHER" id="PTHR44943:SF8">
    <property type="entry name" value="TPR REPEAT-CONTAINING PROTEIN MJ0263"/>
    <property type="match status" value="1"/>
</dbReference>
<dbReference type="Pfam" id="PF13432">
    <property type="entry name" value="TPR_16"/>
    <property type="match status" value="2"/>
</dbReference>
<gene>
    <name evidence="4" type="ORF">JKG68_31115</name>
</gene>
<dbReference type="PROSITE" id="PS50005">
    <property type="entry name" value="TPR"/>
    <property type="match status" value="3"/>
</dbReference>
<dbReference type="Pfam" id="PF14559">
    <property type="entry name" value="TPR_19"/>
    <property type="match status" value="2"/>
</dbReference>
<dbReference type="Proteomes" id="UP000605848">
    <property type="component" value="Unassembled WGS sequence"/>
</dbReference>
<organism evidence="4 5">
    <name type="scientific">Microvirga aerilata</name>
    <dbReference type="NCBI Taxonomy" id="670292"/>
    <lineage>
        <taxon>Bacteria</taxon>
        <taxon>Pseudomonadati</taxon>
        <taxon>Pseudomonadota</taxon>
        <taxon>Alphaproteobacteria</taxon>
        <taxon>Hyphomicrobiales</taxon>
        <taxon>Methylobacteriaceae</taxon>
        <taxon>Microvirga</taxon>
    </lineage>
</organism>
<dbReference type="Pfam" id="PF04488">
    <property type="entry name" value="Gly_transf_sug"/>
    <property type="match status" value="1"/>
</dbReference>
<dbReference type="Gene3D" id="1.25.40.10">
    <property type="entry name" value="Tetratricopeptide repeat domain"/>
    <property type="match status" value="2"/>
</dbReference>